<dbReference type="VEuPathDB" id="TriTrypDB:TcIL3000_3_1230"/>
<organism evidence="2">
    <name type="scientific">Trypanosoma congolense (strain IL3000)</name>
    <dbReference type="NCBI Taxonomy" id="1068625"/>
    <lineage>
        <taxon>Eukaryota</taxon>
        <taxon>Discoba</taxon>
        <taxon>Euglenozoa</taxon>
        <taxon>Kinetoplastea</taxon>
        <taxon>Metakinetoplastina</taxon>
        <taxon>Trypanosomatida</taxon>
        <taxon>Trypanosomatidae</taxon>
        <taxon>Trypanosoma</taxon>
        <taxon>Nannomonas</taxon>
    </lineage>
</organism>
<gene>
    <name evidence="2" type="ORF">TCIL3000_3_1230</name>
</gene>
<dbReference type="EMBL" id="HE575316">
    <property type="protein sequence ID" value="CCC89697.1"/>
    <property type="molecule type" value="Genomic_DNA"/>
</dbReference>
<keyword evidence="1" id="KW-0472">Membrane</keyword>
<accession>G0UJZ2</accession>
<dbReference type="AlphaFoldDB" id="G0UJZ2"/>
<keyword evidence="1" id="KW-1133">Transmembrane helix</keyword>
<proteinExistence type="predicted"/>
<name>G0UJZ2_TRYCI</name>
<reference evidence="2" key="1">
    <citation type="journal article" date="2012" name="Proc. Natl. Acad. Sci. U.S.A.">
        <title>Antigenic diversity is generated by distinct evolutionary mechanisms in African trypanosome species.</title>
        <authorList>
            <person name="Jackson A.P."/>
            <person name="Berry A."/>
            <person name="Aslett M."/>
            <person name="Allison H.C."/>
            <person name="Burton P."/>
            <person name="Vavrova-Anderson J."/>
            <person name="Brown R."/>
            <person name="Browne H."/>
            <person name="Corton N."/>
            <person name="Hauser H."/>
            <person name="Gamble J."/>
            <person name="Gilderthorp R."/>
            <person name="Marcello L."/>
            <person name="McQuillan J."/>
            <person name="Otto T.D."/>
            <person name="Quail M.A."/>
            <person name="Sanders M.J."/>
            <person name="van Tonder A."/>
            <person name="Ginger M.L."/>
            <person name="Field M.C."/>
            <person name="Barry J.D."/>
            <person name="Hertz-Fowler C."/>
            <person name="Berriman M."/>
        </authorList>
    </citation>
    <scope>NUCLEOTIDE SEQUENCE</scope>
    <source>
        <strain evidence="2">IL3000</strain>
    </source>
</reference>
<evidence type="ECO:0000313" key="2">
    <source>
        <dbReference type="EMBL" id="CCC89697.1"/>
    </source>
</evidence>
<feature type="transmembrane region" description="Helical" evidence="1">
    <location>
        <begin position="20"/>
        <end position="38"/>
    </location>
</feature>
<protein>
    <submittedName>
        <fullName evidence="2">Uncharacterized protein</fullName>
    </submittedName>
</protein>
<sequence length="336" mass="37555">MSILNEFVGLLFDVSSPAGTIFVFVFPWFGVLLYYLFFLTKRVKEVPAAVVEPLTHFLDLLTEGASSGYDKRLMNLFHPDLLAAAVHRGVVRAMARCVCTKLGKPVNIPRDTVLVNYDGENNHIIALVDFEKEQQVKCRMTWRDCAGSKDKPSQRGPLSAEVRQQFHVMAFRIEPHKKINFFTEKFLCAEDFIPFAEKFVEQLFDRPPVAAVEMMHPSLREKHIDSIDKLQGDIQLTCGASADDPVNVNHTLVSAKLMCRPASNDDGESQTEEASVGGIEMIFRVSGVGRRDVDVNLFLTFSGLQCTVACYRVAAVPDTRTQVIVDCETGEKTFIG</sequence>
<evidence type="ECO:0000256" key="1">
    <source>
        <dbReference type="SAM" id="Phobius"/>
    </source>
</evidence>
<keyword evidence="1" id="KW-0812">Transmembrane</keyword>